<dbReference type="InterPro" id="IPR002656">
    <property type="entry name" value="Acyl_transf_3_dom"/>
</dbReference>
<organism evidence="3 4">
    <name type="scientific">Bradyrhizobium diversitatis</name>
    <dbReference type="NCBI Taxonomy" id="2755406"/>
    <lineage>
        <taxon>Bacteria</taxon>
        <taxon>Pseudomonadati</taxon>
        <taxon>Pseudomonadota</taxon>
        <taxon>Alphaproteobacteria</taxon>
        <taxon>Hyphomicrobiales</taxon>
        <taxon>Nitrobacteraceae</taxon>
        <taxon>Bradyrhizobium</taxon>
    </lineage>
</organism>
<feature type="transmembrane region" description="Helical" evidence="1">
    <location>
        <begin position="247"/>
        <end position="265"/>
    </location>
</feature>
<dbReference type="InterPro" id="IPR050879">
    <property type="entry name" value="Acyltransferase_3"/>
</dbReference>
<feature type="transmembrane region" description="Helical" evidence="1">
    <location>
        <begin position="47"/>
        <end position="67"/>
    </location>
</feature>
<proteinExistence type="predicted"/>
<dbReference type="PANTHER" id="PTHR23028:SF53">
    <property type="entry name" value="ACYL_TRANSF_3 DOMAIN-CONTAINING PROTEIN"/>
    <property type="match status" value="1"/>
</dbReference>
<feature type="transmembrane region" description="Helical" evidence="1">
    <location>
        <begin position="145"/>
        <end position="166"/>
    </location>
</feature>
<sequence length="345" mass="38322">MVILEKNKNDTSSIIDLLRALAAQAVCVGHAIMFFRSDLMPSSLPLMQNVGVLVFFVLSGFLIAYTLQRKAADPDYGFFRYALERFARIYSGLVPSLAFVMLCDAIIGQRDSFLSLLANLLMNEGYRGIFPNALPREPFGSAHQLWTLAIEWHIYLSVGAAFFLFLRRGRMAILVLILLFYGQTSSHYLWGAYQADGVGRGLFSLWLGGAATYLLISRLHIGREAALLLALAAFSILLVQTHRGEEYSFLVYALLLVAFVGLVSWSQRTNGISKVASERIRFFADYSLTLYLTHHSLMVLMKAFQPEAGAMGLVVAVIASNLAAICLAEIGEKQHRRILAILLAR</sequence>
<keyword evidence="3" id="KW-0808">Transferase</keyword>
<dbReference type="Proteomes" id="UP001194539">
    <property type="component" value="Unassembled WGS sequence"/>
</dbReference>
<feature type="transmembrane region" description="Helical" evidence="1">
    <location>
        <begin position="87"/>
        <end position="107"/>
    </location>
</feature>
<dbReference type="PANTHER" id="PTHR23028">
    <property type="entry name" value="ACETYLTRANSFERASE"/>
    <property type="match status" value="1"/>
</dbReference>
<keyword evidence="1" id="KW-0812">Transmembrane</keyword>
<evidence type="ECO:0000259" key="2">
    <source>
        <dbReference type="Pfam" id="PF01757"/>
    </source>
</evidence>
<dbReference type="GO" id="GO:0016746">
    <property type="term" value="F:acyltransferase activity"/>
    <property type="evidence" value="ECO:0007669"/>
    <property type="project" value="UniProtKB-KW"/>
</dbReference>
<comment type="caution">
    <text evidence="3">The sequence shown here is derived from an EMBL/GenBank/DDBJ whole genome shotgun (WGS) entry which is preliminary data.</text>
</comment>
<gene>
    <name evidence="3" type="ORF">H1B27_12105</name>
</gene>
<dbReference type="Pfam" id="PF01757">
    <property type="entry name" value="Acyl_transf_3"/>
    <property type="match status" value="1"/>
</dbReference>
<name>A0ABS0P1M4_9BRAD</name>
<evidence type="ECO:0000313" key="3">
    <source>
        <dbReference type="EMBL" id="MBH5387015.1"/>
    </source>
</evidence>
<evidence type="ECO:0000313" key="4">
    <source>
        <dbReference type="Proteomes" id="UP001194539"/>
    </source>
</evidence>
<accession>A0ABS0P1M4</accession>
<feature type="domain" description="Acyltransferase 3" evidence="2">
    <location>
        <begin position="15"/>
        <end position="326"/>
    </location>
</feature>
<keyword evidence="1" id="KW-0472">Membrane</keyword>
<dbReference type="RefSeq" id="WP_197966211.1">
    <property type="nucleotide sequence ID" value="NZ_JACEGD010000010.1"/>
</dbReference>
<protein>
    <submittedName>
        <fullName evidence="3">Acyltransferase</fullName>
    </submittedName>
</protein>
<keyword evidence="1" id="KW-1133">Transmembrane helix</keyword>
<evidence type="ECO:0000256" key="1">
    <source>
        <dbReference type="SAM" id="Phobius"/>
    </source>
</evidence>
<reference evidence="3 4" key="1">
    <citation type="submission" date="2020-07" db="EMBL/GenBank/DDBJ databases">
        <title>Bradyrhizobium diversity isolated from nodules of indigenous legumes of Western Australia.</title>
        <authorList>
            <person name="Klepa M.S."/>
        </authorList>
    </citation>
    <scope>NUCLEOTIDE SEQUENCE [LARGE SCALE GENOMIC DNA]</scope>
    <source>
        <strain evidence="3 4">CNPSo 4019</strain>
    </source>
</reference>
<feature type="transmembrane region" description="Helical" evidence="1">
    <location>
        <begin position="310"/>
        <end position="330"/>
    </location>
</feature>
<dbReference type="EMBL" id="JACEGD010000010">
    <property type="protein sequence ID" value="MBH5387015.1"/>
    <property type="molecule type" value="Genomic_DNA"/>
</dbReference>
<feature type="transmembrane region" description="Helical" evidence="1">
    <location>
        <begin position="225"/>
        <end position="241"/>
    </location>
</feature>
<feature type="transmembrane region" description="Helical" evidence="1">
    <location>
        <begin position="17"/>
        <end position="35"/>
    </location>
</feature>
<keyword evidence="3" id="KW-0012">Acyltransferase</keyword>
<keyword evidence="4" id="KW-1185">Reference proteome</keyword>
<feature type="transmembrane region" description="Helical" evidence="1">
    <location>
        <begin position="173"/>
        <end position="191"/>
    </location>
</feature>